<protein>
    <recommendedName>
        <fullName evidence="3">Cyclic nucleotide-binding domain-containing protein</fullName>
    </recommendedName>
</protein>
<dbReference type="EMBL" id="JAQOMS010000002">
    <property type="protein sequence ID" value="MDC2891500.1"/>
    <property type="molecule type" value="Genomic_DNA"/>
</dbReference>
<gene>
    <name evidence="1" type="ORF">PN838_25745</name>
</gene>
<keyword evidence="2" id="KW-1185">Reference proteome</keyword>
<sequence>MTQENLFNFVMKDNKSSDEEFANNIYFNLVESWKNLKDTISHEEILFLNAQFPRVTIPVAEVFERGASILFYMNVNKVTDDWKIEGSDTDVMCFKLSRAPNGERTDLCGWNVGGSEQLATFISKVNEAAVVALGQDESNVLEEVERELTVLSMVLRPPEHELQFEEGEHLSIFVEGYLSLLLSQPCITIILENGVKSSIYQ</sequence>
<dbReference type="RefSeq" id="WP_272182462.1">
    <property type="nucleotide sequence ID" value="NZ_JAQOMS010000002.1"/>
</dbReference>
<proteinExistence type="predicted"/>
<name>A0ABT5FJX5_9GAMM</name>
<evidence type="ECO:0008006" key="3">
    <source>
        <dbReference type="Google" id="ProtNLM"/>
    </source>
</evidence>
<reference evidence="1 2" key="1">
    <citation type="submission" date="2023-01" db="EMBL/GenBank/DDBJ databases">
        <title>Psychrosphaera sp. nov., isolated from marine algae.</title>
        <authorList>
            <person name="Bayburt H."/>
            <person name="Choi B.J."/>
            <person name="Kim J.M."/>
            <person name="Choi D.G."/>
            <person name="Jeon C.O."/>
        </authorList>
    </citation>
    <scope>NUCLEOTIDE SEQUENCE [LARGE SCALE GENOMIC DNA]</scope>
    <source>
        <strain evidence="1 2">G1-22</strain>
    </source>
</reference>
<evidence type="ECO:0000313" key="1">
    <source>
        <dbReference type="EMBL" id="MDC2891500.1"/>
    </source>
</evidence>
<organism evidence="1 2">
    <name type="scientific">Psychrosphaera algicola</name>
    <dbReference type="NCBI Taxonomy" id="3023714"/>
    <lineage>
        <taxon>Bacteria</taxon>
        <taxon>Pseudomonadati</taxon>
        <taxon>Pseudomonadota</taxon>
        <taxon>Gammaproteobacteria</taxon>
        <taxon>Alteromonadales</taxon>
        <taxon>Pseudoalteromonadaceae</taxon>
        <taxon>Psychrosphaera</taxon>
    </lineage>
</organism>
<accession>A0ABT5FJX5</accession>
<dbReference type="Proteomes" id="UP001528411">
    <property type="component" value="Unassembled WGS sequence"/>
</dbReference>
<comment type="caution">
    <text evidence="1">The sequence shown here is derived from an EMBL/GenBank/DDBJ whole genome shotgun (WGS) entry which is preliminary data.</text>
</comment>
<evidence type="ECO:0000313" key="2">
    <source>
        <dbReference type="Proteomes" id="UP001528411"/>
    </source>
</evidence>